<dbReference type="SUPFAM" id="SSF51445">
    <property type="entry name" value="(Trans)glycosidases"/>
    <property type="match status" value="1"/>
</dbReference>
<evidence type="ECO:0000256" key="2">
    <source>
        <dbReference type="ARBA" id="ARBA00007951"/>
    </source>
</evidence>
<comment type="function">
    <text evidence="1">Alpha-L-fucosidase is responsible for hydrolyzing the alpha-1,6-linked fucose joined to the reducing-end N-acetylglucosamine of the carbohydrate moieties of glycoproteins.</text>
</comment>
<dbReference type="GO" id="GO:0016139">
    <property type="term" value="P:glycoside catabolic process"/>
    <property type="evidence" value="ECO:0007669"/>
    <property type="project" value="TreeGrafter"/>
</dbReference>
<dbReference type="Gene3D" id="2.60.40.1180">
    <property type="entry name" value="Golgi alpha-mannosidase II"/>
    <property type="match status" value="1"/>
</dbReference>
<dbReference type="PRINTS" id="PR00741">
    <property type="entry name" value="GLHYDRLASE29"/>
</dbReference>
<comment type="caution">
    <text evidence="8">The sequence shown here is derived from an EMBL/GenBank/DDBJ whole genome shotgun (WGS) entry which is preliminary data.</text>
</comment>
<comment type="similarity">
    <text evidence="2">Belongs to the glycosyl hydrolase 29 family.</text>
</comment>
<dbReference type="GO" id="GO:0004560">
    <property type="term" value="F:alpha-L-fucosidase activity"/>
    <property type="evidence" value="ECO:0007669"/>
    <property type="project" value="InterPro"/>
</dbReference>
<dbReference type="Pfam" id="PF01120">
    <property type="entry name" value="Alpha_L_fucos"/>
    <property type="match status" value="1"/>
</dbReference>
<feature type="domain" description="Glycoside hydrolase family 29 N-terminal" evidence="7">
    <location>
        <begin position="30"/>
        <end position="387"/>
    </location>
</feature>
<keyword evidence="5" id="KW-0378">Hydrolase</keyword>
<dbReference type="PANTHER" id="PTHR10030">
    <property type="entry name" value="ALPHA-L-FUCOSIDASE"/>
    <property type="match status" value="1"/>
</dbReference>
<organism evidence="8 9">
    <name type="scientific">Pedobacter frigoris</name>
    <dbReference type="NCBI Taxonomy" id="2571272"/>
    <lineage>
        <taxon>Bacteria</taxon>
        <taxon>Pseudomonadati</taxon>
        <taxon>Bacteroidota</taxon>
        <taxon>Sphingobacteriia</taxon>
        <taxon>Sphingobacteriales</taxon>
        <taxon>Sphingobacteriaceae</taxon>
        <taxon>Pedobacter</taxon>
    </lineage>
</organism>
<dbReference type="Proteomes" id="UP000307244">
    <property type="component" value="Unassembled WGS sequence"/>
</dbReference>
<dbReference type="GO" id="GO:0006004">
    <property type="term" value="P:fucose metabolic process"/>
    <property type="evidence" value="ECO:0007669"/>
    <property type="project" value="InterPro"/>
</dbReference>
<evidence type="ECO:0000259" key="7">
    <source>
        <dbReference type="Pfam" id="PF01120"/>
    </source>
</evidence>
<dbReference type="InterPro" id="IPR057739">
    <property type="entry name" value="Glyco_hydro_29_N"/>
</dbReference>
<evidence type="ECO:0000313" key="9">
    <source>
        <dbReference type="Proteomes" id="UP000307244"/>
    </source>
</evidence>
<evidence type="ECO:0000256" key="4">
    <source>
        <dbReference type="ARBA" id="ARBA00022729"/>
    </source>
</evidence>
<dbReference type="Gene3D" id="3.20.20.80">
    <property type="entry name" value="Glycosidases"/>
    <property type="match status" value="1"/>
</dbReference>
<keyword evidence="4" id="KW-0732">Signal</keyword>
<evidence type="ECO:0000256" key="6">
    <source>
        <dbReference type="ARBA" id="ARBA00023295"/>
    </source>
</evidence>
<dbReference type="GO" id="GO:0005764">
    <property type="term" value="C:lysosome"/>
    <property type="evidence" value="ECO:0007669"/>
    <property type="project" value="TreeGrafter"/>
</dbReference>
<dbReference type="InterPro" id="IPR016286">
    <property type="entry name" value="FUC_metazoa-typ"/>
</dbReference>
<evidence type="ECO:0000256" key="3">
    <source>
        <dbReference type="ARBA" id="ARBA00012662"/>
    </source>
</evidence>
<sequence length="495" mass="56642">MKRSITIALGMLFLAQSIAVLGQQKKTEKVELKYGSHRIGKRDDAIMERWRSYGLGQFIHWGLYAIPGGEWNGKQYNGAAEWIRSWNGIPKSTYDSLIYKFDPIKFDAKQWAIEAKQMGAKYVIFTTKHHDGFCMWPSKYTSYTIKNSPFKKDVVKEVVDAYDAQGIDVYLYFSIIDWNHPGYQAGNAKPNPFTVESWKTYNPFSSKEKKDKYEEFKKFTRNQLVELLTNYPKAKGLWFDGTWDPAWMKQDGFTDSLEKELRALRPGLIIGSRFRADENGSRHFDSNGDLMGDYEQGWERKLPNKIEDVHGNDWDCVMTVPENQWGYNKAWKGHIKTSNELIEMTAKSVSLGGNFVLNFGPTGDGSIRLEEKKLASEIGNWMKTNGDAIYSSTYAGLEKQDWGYFTKKKGTDKINMIIFNTPISGTYRVKLPAGTAIAKSYQLASPSETLKVEEIHANEYFIHLNKTKGATPFVIVLETTKKVRNGDNNYEKAKT</sequence>
<dbReference type="EC" id="3.2.1.51" evidence="3"/>
<dbReference type="EMBL" id="SWBQ01000001">
    <property type="protein sequence ID" value="TKC09391.1"/>
    <property type="molecule type" value="Genomic_DNA"/>
</dbReference>
<gene>
    <name evidence="8" type="ORF">FA047_04660</name>
</gene>
<accession>A0A4U1CN93</accession>
<dbReference type="PIRSF" id="PIRSF001092">
    <property type="entry name" value="Alpha-L-fucosidase"/>
    <property type="match status" value="1"/>
</dbReference>
<name>A0A4U1CN93_9SPHI</name>
<dbReference type="PANTHER" id="PTHR10030:SF37">
    <property type="entry name" value="ALPHA-L-FUCOSIDASE-RELATED"/>
    <property type="match status" value="1"/>
</dbReference>
<evidence type="ECO:0000256" key="5">
    <source>
        <dbReference type="ARBA" id="ARBA00022801"/>
    </source>
</evidence>
<keyword evidence="6" id="KW-0326">Glycosidase</keyword>
<evidence type="ECO:0000256" key="1">
    <source>
        <dbReference type="ARBA" id="ARBA00004071"/>
    </source>
</evidence>
<reference evidence="8 9" key="1">
    <citation type="submission" date="2019-04" db="EMBL/GenBank/DDBJ databases">
        <title>Pedobacter sp. RP-3-15 sp. nov., isolated from Arctic soil.</title>
        <authorList>
            <person name="Dahal R.H."/>
            <person name="Kim D.-U."/>
        </authorList>
    </citation>
    <scope>NUCLEOTIDE SEQUENCE [LARGE SCALE GENOMIC DNA]</scope>
    <source>
        <strain evidence="8 9">RP-3-15</strain>
    </source>
</reference>
<proteinExistence type="inferred from homology"/>
<dbReference type="InterPro" id="IPR013780">
    <property type="entry name" value="Glyco_hydro_b"/>
</dbReference>
<dbReference type="OrthoDB" id="107551at2"/>
<dbReference type="AlphaFoldDB" id="A0A4U1CN93"/>
<dbReference type="SMART" id="SM00812">
    <property type="entry name" value="Alpha_L_fucos"/>
    <property type="match status" value="1"/>
</dbReference>
<protein>
    <recommendedName>
        <fullName evidence="3">alpha-L-fucosidase</fullName>
        <ecNumber evidence="3">3.2.1.51</ecNumber>
    </recommendedName>
</protein>
<dbReference type="InterPro" id="IPR000933">
    <property type="entry name" value="Glyco_hydro_29"/>
</dbReference>
<keyword evidence="9" id="KW-1185">Reference proteome</keyword>
<dbReference type="InterPro" id="IPR017853">
    <property type="entry name" value="GH"/>
</dbReference>
<evidence type="ECO:0000313" key="8">
    <source>
        <dbReference type="EMBL" id="TKC09391.1"/>
    </source>
</evidence>
<dbReference type="RefSeq" id="WP_136834802.1">
    <property type="nucleotide sequence ID" value="NZ_SWBQ01000001.1"/>
</dbReference>